<dbReference type="Proteomes" id="UP000232688">
    <property type="component" value="Unassembled WGS sequence"/>
</dbReference>
<name>A0A2N0QYN7_9GLOM</name>
<evidence type="ECO:0000313" key="1">
    <source>
        <dbReference type="EMBL" id="PKC56141.1"/>
    </source>
</evidence>
<dbReference type="EMBL" id="LLXH01002253">
    <property type="protein sequence ID" value="PKC56141.1"/>
    <property type="molecule type" value="Genomic_DNA"/>
</dbReference>
<organism evidence="1 2">
    <name type="scientific">Rhizophagus irregularis</name>
    <dbReference type="NCBI Taxonomy" id="588596"/>
    <lineage>
        <taxon>Eukaryota</taxon>
        <taxon>Fungi</taxon>
        <taxon>Fungi incertae sedis</taxon>
        <taxon>Mucoromycota</taxon>
        <taxon>Glomeromycotina</taxon>
        <taxon>Glomeromycetes</taxon>
        <taxon>Glomerales</taxon>
        <taxon>Glomeraceae</taxon>
        <taxon>Rhizophagus</taxon>
    </lineage>
</organism>
<comment type="caution">
    <text evidence="1">The sequence shown here is derived from an EMBL/GenBank/DDBJ whole genome shotgun (WGS) entry which is preliminary data.</text>
</comment>
<reference evidence="1 2" key="2">
    <citation type="submission" date="2017-10" db="EMBL/GenBank/DDBJ databases">
        <title>Genome analyses suggest a sexual origin of heterokaryosis in a supposedly ancient asexual fungus.</title>
        <authorList>
            <person name="Corradi N."/>
            <person name="Sedzielewska K."/>
            <person name="Noel J."/>
            <person name="Charron P."/>
            <person name="Farinelli L."/>
            <person name="Marton T."/>
            <person name="Kruger M."/>
            <person name="Pelin A."/>
            <person name="Brachmann A."/>
            <person name="Corradi N."/>
        </authorList>
    </citation>
    <scope>NUCLEOTIDE SEQUENCE [LARGE SCALE GENOMIC DNA]</scope>
    <source>
        <strain evidence="1 2">A1</strain>
    </source>
</reference>
<sequence length="66" mass="8039">MSGFWISCTYWTLKGFWISCIYWTGTRDFCTRQIFKEFLDFLTGTRVFCICWTFKGTPDFLYKLNF</sequence>
<proteinExistence type="predicted"/>
<dbReference type="AlphaFoldDB" id="A0A2N0QYN7"/>
<gene>
    <name evidence="1" type="ORF">RhiirA1_474435</name>
</gene>
<evidence type="ECO:0000313" key="2">
    <source>
        <dbReference type="Proteomes" id="UP000232688"/>
    </source>
</evidence>
<protein>
    <submittedName>
        <fullName evidence="1">Uncharacterized protein</fullName>
    </submittedName>
</protein>
<reference evidence="1 2" key="1">
    <citation type="submission" date="2017-10" db="EMBL/GenBank/DDBJ databases">
        <title>Extensive intraspecific genome diversity in a model arbuscular mycorrhizal fungus.</title>
        <authorList>
            <person name="Chen E.C.H."/>
            <person name="Morin E."/>
            <person name="Baudet D."/>
            <person name="Noel J."/>
            <person name="Ndikumana S."/>
            <person name="Charron P."/>
            <person name="St-Onge C."/>
            <person name="Giorgi J."/>
            <person name="Grigoriev I.V."/>
            <person name="Roux C."/>
            <person name="Martin F.M."/>
            <person name="Corradi N."/>
        </authorList>
    </citation>
    <scope>NUCLEOTIDE SEQUENCE [LARGE SCALE GENOMIC DNA]</scope>
    <source>
        <strain evidence="1 2">A1</strain>
    </source>
</reference>
<dbReference type="VEuPathDB" id="FungiDB:FUN_004708"/>
<accession>A0A2N0QYN7</accession>
<dbReference type="VEuPathDB" id="FungiDB:RhiirA1_474435"/>